<sequence length="165" mass="18687">MNAVTMQHSSFQPIQNDDDNSSYSVSEKATAEIFRDMTMEDTSDEPYTVCRAQPIDSSESDTERRVISPFTHSSWDEDRGTPLNWSEEHPCIVDFSLLFEPNTFASDIDLMDCHDDDDDFSLSTREATSLCQDLESLSEDPSSFWEERCSSPNGISFDHSADESL</sequence>
<dbReference type="InParanoid" id="A0A1Z5K6L1"/>
<evidence type="ECO:0000313" key="3">
    <source>
        <dbReference type="Proteomes" id="UP000198406"/>
    </source>
</evidence>
<feature type="region of interest" description="Disordered" evidence="1">
    <location>
        <begin position="137"/>
        <end position="165"/>
    </location>
</feature>
<comment type="caution">
    <text evidence="2">The sequence shown here is derived from an EMBL/GenBank/DDBJ whole genome shotgun (WGS) entry which is preliminary data.</text>
</comment>
<dbReference type="EMBL" id="BDSP01000173">
    <property type="protein sequence ID" value="GAX21835.1"/>
    <property type="molecule type" value="Genomic_DNA"/>
</dbReference>
<reference evidence="2 3" key="1">
    <citation type="journal article" date="2015" name="Plant Cell">
        <title>Oil accumulation by the oleaginous diatom Fistulifera solaris as revealed by the genome and transcriptome.</title>
        <authorList>
            <person name="Tanaka T."/>
            <person name="Maeda Y."/>
            <person name="Veluchamy A."/>
            <person name="Tanaka M."/>
            <person name="Abida H."/>
            <person name="Marechal E."/>
            <person name="Bowler C."/>
            <person name="Muto M."/>
            <person name="Sunaga Y."/>
            <person name="Tanaka M."/>
            <person name="Yoshino T."/>
            <person name="Taniguchi T."/>
            <person name="Fukuda Y."/>
            <person name="Nemoto M."/>
            <person name="Matsumoto M."/>
            <person name="Wong P.S."/>
            <person name="Aburatani S."/>
            <person name="Fujibuchi W."/>
        </authorList>
    </citation>
    <scope>NUCLEOTIDE SEQUENCE [LARGE SCALE GENOMIC DNA]</scope>
    <source>
        <strain evidence="2 3">JPCC DA0580</strain>
    </source>
</reference>
<evidence type="ECO:0000256" key="1">
    <source>
        <dbReference type="SAM" id="MobiDB-lite"/>
    </source>
</evidence>
<feature type="region of interest" description="Disordered" evidence="1">
    <location>
        <begin position="1"/>
        <end position="25"/>
    </location>
</feature>
<organism evidence="2 3">
    <name type="scientific">Fistulifera solaris</name>
    <name type="common">Oleaginous diatom</name>
    <dbReference type="NCBI Taxonomy" id="1519565"/>
    <lineage>
        <taxon>Eukaryota</taxon>
        <taxon>Sar</taxon>
        <taxon>Stramenopiles</taxon>
        <taxon>Ochrophyta</taxon>
        <taxon>Bacillariophyta</taxon>
        <taxon>Bacillariophyceae</taxon>
        <taxon>Bacillariophycidae</taxon>
        <taxon>Naviculales</taxon>
        <taxon>Naviculaceae</taxon>
        <taxon>Fistulifera</taxon>
    </lineage>
</organism>
<name>A0A1Z5K6L1_FISSO</name>
<dbReference type="Proteomes" id="UP000198406">
    <property type="component" value="Unassembled WGS sequence"/>
</dbReference>
<proteinExistence type="predicted"/>
<accession>A0A1Z5K6L1</accession>
<gene>
    <name evidence="2" type="ORF">FisN_30Hh035</name>
</gene>
<evidence type="ECO:0000313" key="2">
    <source>
        <dbReference type="EMBL" id="GAX21835.1"/>
    </source>
</evidence>
<protein>
    <submittedName>
        <fullName evidence="2">Uncharacterized protein</fullName>
    </submittedName>
</protein>
<feature type="region of interest" description="Disordered" evidence="1">
    <location>
        <begin position="53"/>
        <end position="73"/>
    </location>
</feature>
<keyword evidence="3" id="KW-1185">Reference proteome</keyword>
<dbReference type="AlphaFoldDB" id="A0A1Z5K6L1"/>